<keyword evidence="3" id="KW-1185">Reference proteome</keyword>
<feature type="compositionally biased region" description="Pro residues" evidence="1">
    <location>
        <begin position="36"/>
        <end position="55"/>
    </location>
</feature>
<name>A0A5B7DGY7_PORTR</name>
<protein>
    <submittedName>
        <fullName evidence="2">Uncharacterized protein</fullName>
    </submittedName>
</protein>
<reference evidence="2 3" key="1">
    <citation type="submission" date="2019-05" db="EMBL/GenBank/DDBJ databases">
        <title>Another draft genome of Portunus trituberculatus and its Hox gene families provides insights of decapod evolution.</title>
        <authorList>
            <person name="Jeong J.-H."/>
            <person name="Song I."/>
            <person name="Kim S."/>
            <person name="Choi T."/>
            <person name="Kim D."/>
            <person name="Ryu S."/>
            <person name="Kim W."/>
        </authorList>
    </citation>
    <scope>NUCLEOTIDE SEQUENCE [LARGE SCALE GENOMIC DNA]</scope>
    <source>
        <tissue evidence="2">Muscle</tissue>
    </source>
</reference>
<dbReference type="AlphaFoldDB" id="A0A5B7DGY7"/>
<organism evidence="2 3">
    <name type="scientific">Portunus trituberculatus</name>
    <name type="common">Swimming crab</name>
    <name type="synonym">Neptunus trituberculatus</name>
    <dbReference type="NCBI Taxonomy" id="210409"/>
    <lineage>
        <taxon>Eukaryota</taxon>
        <taxon>Metazoa</taxon>
        <taxon>Ecdysozoa</taxon>
        <taxon>Arthropoda</taxon>
        <taxon>Crustacea</taxon>
        <taxon>Multicrustacea</taxon>
        <taxon>Malacostraca</taxon>
        <taxon>Eumalacostraca</taxon>
        <taxon>Eucarida</taxon>
        <taxon>Decapoda</taxon>
        <taxon>Pleocyemata</taxon>
        <taxon>Brachyura</taxon>
        <taxon>Eubrachyura</taxon>
        <taxon>Portunoidea</taxon>
        <taxon>Portunidae</taxon>
        <taxon>Portuninae</taxon>
        <taxon>Portunus</taxon>
    </lineage>
</organism>
<gene>
    <name evidence="2" type="ORF">E2C01_013318</name>
</gene>
<proteinExistence type="predicted"/>
<evidence type="ECO:0000256" key="1">
    <source>
        <dbReference type="SAM" id="MobiDB-lite"/>
    </source>
</evidence>
<feature type="region of interest" description="Disordered" evidence="1">
    <location>
        <begin position="29"/>
        <end position="65"/>
    </location>
</feature>
<evidence type="ECO:0000313" key="2">
    <source>
        <dbReference type="EMBL" id="MPC20376.1"/>
    </source>
</evidence>
<comment type="caution">
    <text evidence="2">The sequence shown here is derived from an EMBL/GenBank/DDBJ whole genome shotgun (WGS) entry which is preliminary data.</text>
</comment>
<dbReference type="Proteomes" id="UP000324222">
    <property type="component" value="Unassembled WGS sequence"/>
</dbReference>
<dbReference type="EMBL" id="VSRR010000865">
    <property type="protein sequence ID" value="MPC20376.1"/>
    <property type="molecule type" value="Genomic_DNA"/>
</dbReference>
<accession>A0A5B7DGY7</accession>
<evidence type="ECO:0000313" key="3">
    <source>
        <dbReference type="Proteomes" id="UP000324222"/>
    </source>
</evidence>
<sequence length="81" mass="8802">MTFSLSPIPEKDATRSVLSAKKCVMTSLQATDQPALPRPAQPSPAEPSPAQPHPARPFSSRCLTPLRPVSHTRSLDINSWL</sequence>